<sequence length="102" mass="11265">MTLYECNGSVGFSGGIFVRYRFVEWDSRLLIEEDDLLIAVVRSEPASTSSSTAFRSASRCPSMIDVAFYTPRFSSTIPIESVILGTIGLISPWCRTRDTGTV</sequence>
<name>M0BR04_9EURY</name>
<keyword evidence="2" id="KW-1185">Reference proteome</keyword>
<dbReference type="EMBL" id="AOIQ01000008">
    <property type="protein sequence ID" value="ELZ12522.1"/>
    <property type="molecule type" value="Genomic_DNA"/>
</dbReference>
<comment type="caution">
    <text evidence="1">The sequence shown here is derived from an EMBL/GenBank/DDBJ whole genome shotgun (WGS) entry which is preliminary data.</text>
</comment>
<evidence type="ECO:0000313" key="1">
    <source>
        <dbReference type="EMBL" id="ELZ12522.1"/>
    </source>
</evidence>
<dbReference type="AlphaFoldDB" id="M0BR04"/>
<reference evidence="1 2" key="1">
    <citation type="journal article" date="2014" name="PLoS Genet.">
        <title>Phylogenetically driven sequencing of extremely halophilic archaea reveals strategies for static and dynamic osmo-response.</title>
        <authorList>
            <person name="Becker E.A."/>
            <person name="Seitzer P.M."/>
            <person name="Tritt A."/>
            <person name="Larsen D."/>
            <person name="Krusor M."/>
            <person name="Yao A.I."/>
            <person name="Wu D."/>
            <person name="Madern D."/>
            <person name="Eisen J.A."/>
            <person name="Darling A.E."/>
            <person name="Facciotti M.T."/>
        </authorList>
    </citation>
    <scope>NUCLEOTIDE SEQUENCE [LARGE SCALE GENOMIC DNA]</scope>
    <source>
        <strain evidence="1 2">JCM 14624</strain>
    </source>
</reference>
<protein>
    <submittedName>
        <fullName evidence="1">Uncharacterized protein</fullName>
    </submittedName>
</protein>
<proteinExistence type="predicted"/>
<organism evidence="1 2">
    <name type="scientific">Halovivax asiaticus JCM 14624</name>
    <dbReference type="NCBI Taxonomy" id="1227490"/>
    <lineage>
        <taxon>Archaea</taxon>
        <taxon>Methanobacteriati</taxon>
        <taxon>Methanobacteriota</taxon>
        <taxon>Stenosarchaea group</taxon>
        <taxon>Halobacteria</taxon>
        <taxon>Halobacteriales</taxon>
        <taxon>Natrialbaceae</taxon>
        <taxon>Halovivax</taxon>
    </lineage>
</organism>
<accession>M0BR04</accession>
<gene>
    <name evidence="1" type="ORF">C479_03977</name>
</gene>
<evidence type="ECO:0000313" key="2">
    <source>
        <dbReference type="Proteomes" id="UP000011560"/>
    </source>
</evidence>
<dbReference type="Proteomes" id="UP000011560">
    <property type="component" value="Unassembled WGS sequence"/>
</dbReference>